<accession>A0A0F9D2Y4</accession>
<sequence length="144" mass="15782">MCHVDFRECSDFELHLWMEGEITVGTEQKWLAQVVVYDRNKIVKGNMELGKIAPEPTGGSPELSPYRSAFKTSIVWLSAFATADIGVSGKGPKEFSKPSWGKIANIGGQQIIPQEMQTITVPAGTYETALIAWRTGGEIAKYGC</sequence>
<protein>
    <submittedName>
        <fullName evidence="1">Uncharacterized protein</fullName>
    </submittedName>
</protein>
<proteinExistence type="predicted"/>
<gene>
    <name evidence="1" type="ORF">LCGC14_2329090</name>
</gene>
<evidence type="ECO:0000313" key="1">
    <source>
        <dbReference type="EMBL" id="KKL48081.1"/>
    </source>
</evidence>
<dbReference type="AlphaFoldDB" id="A0A0F9D2Y4"/>
<organism evidence="1">
    <name type="scientific">marine sediment metagenome</name>
    <dbReference type="NCBI Taxonomy" id="412755"/>
    <lineage>
        <taxon>unclassified sequences</taxon>
        <taxon>metagenomes</taxon>
        <taxon>ecological metagenomes</taxon>
    </lineage>
</organism>
<dbReference type="EMBL" id="LAZR01033435">
    <property type="protein sequence ID" value="KKL48081.1"/>
    <property type="molecule type" value="Genomic_DNA"/>
</dbReference>
<comment type="caution">
    <text evidence="1">The sequence shown here is derived from an EMBL/GenBank/DDBJ whole genome shotgun (WGS) entry which is preliminary data.</text>
</comment>
<reference evidence="1" key="1">
    <citation type="journal article" date="2015" name="Nature">
        <title>Complex archaea that bridge the gap between prokaryotes and eukaryotes.</title>
        <authorList>
            <person name="Spang A."/>
            <person name="Saw J.H."/>
            <person name="Jorgensen S.L."/>
            <person name="Zaremba-Niedzwiedzka K."/>
            <person name="Martijn J."/>
            <person name="Lind A.E."/>
            <person name="van Eijk R."/>
            <person name="Schleper C."/>
            <person name="Guy L."/>
            <person name="Ettema T.J."/>
        </authorList>
    </citation>
    <scope>NUCLEOTIDE SEQUENCE</scope>
</reference>
<name>A0A0F9D2Y4_9ZZZZ</name>